<protein>
    <submittedName>
        <fullName evidence="1">Uncharacterized protein</fullName>
    </submittedName>
</protein>
<gene>
    <name evidence="1" type="ORF">NP233_g11008</name>
</gene>
<proteinExistence type="predicted"/>
<name>A0AAD5YKT5_9AGAR</name>
<dbReference type="Proteomes" id="UP001213000">
    <property type="component" value="Unassembled WGS sequence"/>
</dbReference>
<sequence>MESSHIYTLFLSIDGNFCIQRKRKDDPNDKALGVGRGYFVENDAFKAYFKDLEGLTHDEARESLCSPVTRGPDDYTGLLCSQLKDVRQQDRIKFRDAVISGILATQCARHQFYMGQGMVDLEKGESYARTDYALAHALGEEAKKQSWIMMTYDIWCQYSKLGLEDQQGSDIDRNTLFKRLCTWRSQQLERFLKLGRPQGIDIDDDFFEVELRLPSSNSPDRRIELDLVDAAVAEGELRRGYAYDLIYHLRDKTHEYNGEIHFKKVSIRSQRDNTRSLLELQEINAEHLSIMAEYK</sequence>
<dbReference type="InterPro" id="IPR040521">
    <property type="entry name" value="KDZ"/>
</dbReference>
<organism evidence="1 2">
    <name type="scientific">Leucocoprinus birnbaumii</name>
    <dbReference type="NCBI Taxonomy" id="56174"/>
    <lineage>
        <taxon>Eukaryota</taxon>
        <taxon>Fungi</taxon>
        <taxon>Dikarya</taxon>
        <taxon>Basidiomycota</taxon>
        <taxon>Agaricomycotina</taxon>
        <taxon>Agaricomycetes</taxon>
        <taxon>Agaricomycetidae</taxon>
        <taxon>Agaricales</taxon>
        <taxon>Agaricineae</taxon>
        <taxon>Agaricaceae</taxon>
        <taxon>Leucocoprinus</taxon>
    </lineage>
</organism>
<reference evidence="1" key="1">
    <citation type="submission" date="2022-07" db="EMBL/GenBank/DDBJ databases">
        <title>Genome Sequence of Leucocoprinus birnbaumii.</title>
        <authorList>
            <person name="Buettner E."/>
        </authorList>
    </citation>
    <scope>NUCLEOTIDE SEQUENCE</scope>
    <source>
        <strain evidence="1">VT141</strain>
    </source>
</reference>
<dbReference type="EMBL" id="JANIEX010001223">
    <property type="protein sequence ID" value="KAJ3560175.1"/>
    <property type="molecule type" value="Genomic_DNA"/>
</dbReference>
<dbReference type="AlphaFoldDB" id="A0AAD5YKT5"/>
<accession>A0AAD5YKT5</accession>
<keyword evidence="2" id="KW-1185">Reference proteome</keyword>
<dbReference type="Pfam" id="PF18758">
    <property type="entry name" value="KDZ"/>
    <property type="match status" value="1"/>
</dbReference>
<comment type="caution">
    <text evidence="1">The sequence shown here is derived from an EMBL/GenBank/DDBJ whole genome shotgun (WGS) entry which is preliminary data.</text>
</comment>
<evidence type="ECO:0000313" key="1">
    <source>
        <dbReference type="EMBL" id="KAJ3560175.1"/>
    </source>
</evidence>
<evidence type="ECO:0000313" key="2">
    <source>
        <dbReference type="Proteomes" id="UP001213000"/>
    </source>
</evidence>